<dbReference type="EMBL" id="RAPY01000001">
    <property type="protein sequence ID" value="RKE55807.1"/>
    <property type="molecule type" value="Genomic_DNA"/>
</dbReference>
<keyword evidence="2" id="KW-1185">Reference proteome</keyword>
<gene>
    <name evidence="1" type="ORF">DFQ12_0646</name>
</gene>
<dbReference type="InterPro" id="IPR025659">
    <property type="entry name" value="Tubby-like_C"/>
</dbReference>
<evidence type="ECO:0000313" key="2">
    <source>
        <dbReference type="Proteomes" id="UP000286246"/>
    </source>
</evidence>
<accession>A0A420BGK5</accession>
<dbReference type="InterPro" id="IPR007612">
    <property type="entry name" value="LOR"/>
</dbReference>
<name>A0A420BGK5_SPHD1</name>
<proteinExistence type="predicted"/>
<dbReference type="AlphaFoldDB" id="A0A420BGK5"/>
<sequence>MILALINFCVSRNKTFSFAMIIDIYQKKLSLGDKYKVFINDILTYVVSKQPLQLKPEILVMGADNNMLKIRIVKCLQWIKAKYVISFSESQIYTFKTVSYFRSHFQCITKDAVYDIYRHRGRKCSIYKDHDQIAWWQKDLITWLEGDTYRITSNENADIDLLISFCLILDNYTSGNKGEDVLTINLGYMGLQAKRFNKEWVPNRQKLSSTDRSTNN</sequence>
<dbReference type="Proteomes" id="UP000286246">
    <property type="component" value="Unassembled WGS sequence"/>
</dbReference>
<reference evidence="1 2" key="1">
    <citation type="submission" date="2018-09" db="EMBL/GenBank/DDBJ databases">
        <title>Genomic Encyclopedia of Type Strains, Phase III (KMG-III): the genomes of soil and plant-associated and newly described type strains.</title>
        <authorList>
            <person name="Whitman W."/>
        </authorList>
    </citation>
    <scope>NUCLEOTIDE SEQUENCE [LARGE SCALE GENOMIC DNA]</scope>
    <source>
        <strain evidence="1 2">CECT 7938</strain>
    </source>
</reference>
<evidence type="ECO:0000313" key="1">
    <source>
        <dbReference type="EMBL" id="RKE55807.1"/>
    </source>
</evidence>
<dbReference type="SUPFAM" id="SSF54518">
    <property type="entry name" value="Tubby C-terminal domain-like"/>
    <property type="match status" value="1"/>
</dbReference>
<organism evidence="1 2">
    <name type="scientific">Sphingobacterium detergens</name>
    <dbReference type="NCBI Taxonomy" id="1145106"/>
    <lineage>
        <taxon>Bacteria</taxon>
        <taxon>Pseudomonadati</taxon>
        <taxon>Bacteroidota</taxon>
        <taxon>Sphingobacteriia</taxon>
        <taxon>Sphingobacteriales</taxon>
        <taxon>Sphingobacteriaceae</taxon>
        <taxon>Sphingobacterium</taxon>
    </lineage>
</organism>
<protein>
    <submittedName>
        <fullName evidence="1">Uncharacterized protein</fullName>
    </submittedName>
</protein>
<dbReference type="Pfam" id="PF04525">
    <property type="entry name" value="LOR"/>
    <property type="match status" value="1"/>
</dbReference>
<comment type="caution">
    <text evidence="1">The sequence shown here is derived from an EMBL/GenBank/DDBJ whole genome shotgun (WGS) entry which is preliminary data.</text>
</comment>